<name>A0A1I0LBP5_9BACT</name>
<evidence type="ECO:0000313" key="2">
    <source>
        <dbReference type="Proteomes" id="UP000199181"/>
    </source>
</evidence>
<gene>
    <name evidence="1" type="ORF">SAMN05443639_12331</name>
</gene>
<dbReference type="AlphaFoldDB" id="A0A1I0LBP5"/>
<dbReference type="EMBL" id="FOIJ01000023">
    <property type="protein sequence ID" value="SEU36992.1"/>
    <property type="molecule type" value="Genomic_DNA"/>
</dbReference>
<proteinExistence type="predicted"/>
<dbReference type="Proteomes" id="UP000199181">
    <property type="component" value="Unassembled WGS sequence"/>
</dbReference>
<dbReference type="RefSeq" id="WP_143076237.1">
    <property type="nucleotide sequence ID" value="NZ_FOIJ01000023.1"/>
</dbReference>
<reference evidence="2" key="1">
    <citation type="submission" date="2016-10" db="EMBL/GenBank/DDBJ databases">
        <authorList>
            <person name="Varghese N."/>
            <person name="Submissions S."/>
        </authorList>
    </citation>
    <scope>NUCLEOTIDE SEQUENCE [LARGE SCALE GENOMIC DNA]</scope>
    <source>
        <strain evidence="2">DSM 16858</strain>
    </source>
</reference>
<organism evidence="1 2">
    <name type="scientific">Stigmatella erecta</name>
    <dbReference type="NCBI Taxonomy" id="83460"/>
    <lineage>
        <taxon>Bacteria</taxon>
        <taxon>Pseudomonadati</taxon>
        <taxon>Myxococcota</taxon>
        <taxon>Myxococcia</taxon>
        <taxon>Myxococcales</taxon>
        <taxon>Cystobacterineae</taxon>
        <taxon>Archangiaceae</taxon>
        <taxon>Stigmatella</taxon>
    </lineage>
</organism>
<accession>A0A1I0LBP5</accession>
<sequence>MTRQPHPKMLKRPAALKTDGAAPTKAALARVLVLGGARANAVAWFTETWRTPAEAWAACQRGDWLLRGACRAAVDRAALTLAACACARFAWAHVAPADTGRALLDAAEVWAEERTQAARRRLTKACHAARHLSRGPRYAALGAALYAAETASDPRAAPEAALLTVVSVSSAASFVTPEAFEAVRQVAHAACAELVRRHLPWASIEAALAAPKGRKS</sequence>
<protein>
    <submittedName>
        <fullName evidence="1">Uncharacterized protein</fullName>
    </submittedName>
</protein>
<evidence type="ECO:0000313" key="1">
    <source>
        <dbReference type="EMBL" id="SEU36992.1"/>
    </source>
</evidence>
<keyword evidence="2" id="KW-1185">Reference proteome</keyword>